<dbReference type="EMBL" id="WDPD01000014">
    <property type="protein sequence ID" value="KAB7459514.1"/>
    <property type="molecule type" value="Genomic_DNA"/>
</dbReference>
<protein>
    <submittedName>
        <fullName evidence="1">AraC family transcriptional regulator</fullName>
    </submittedName>
</protein>
<reference evidence="1 2" key="1">
    <citation type="journal article" date="2019" name="Nat. Med.">
        <title>A library of human gut bacterial isolates paired with longitudinal multiomics data enables mechanistic microbiome research.</title>
        <authorList>
            <person name="Poyet M."/>
            <person name="Groussin M."/>
            <person name="Gibbons S.M."/>
            <person name="Avila-Pacheco J."/>
            <person name="Jiang X."/>
            <person name="Kearney S.M."/>
            <person name="Perrotta A.R."/>
            <person name="Berdy B."/>
            <person name="Zhao S."/>
            <person name="Lieberman T.D."/>
            <person name="Swanson P.K."/>
            <person name="Smith M."/>
            <person name="Roesemann S."/>
            <person name="Alexander J.E."/>
            <person name="Rich S.A."/>
            <person name="Livny J."/>
            <person name="Vlamakis H."/>
            <person name="Clish C."/>
            <person name="Bullock K."/>
            <person name="Deik A."/>
            <person name="Scott J."/>
            <person name="Pierce K.A."/>
            <person name="Xavier R.J."/>
            <person name="Alm E.J."/>
        </authorList>
    </citation>
    <scope>NUCLEOTIDE SEQUENCE [LARGE SCALE GENOMIC DNA]</scope>
    <source>
        <strain evidence="1 2">BIOML-A2</strain>
    </source>
</reference>
<dbReference type="AlphaFoldDB" id="A0A7J5TFH3"/>
<proteinExistence type="predicted"/>
<gene>
    <name evidence="1" type="ORF">GBB04_09825</name>
</gene>
<dbReference type="Proteomes" id="UP000429211">
    <property type="component" value="Unassembled WGS sequence"/>
</dbReference>
<evidence type="ECO:0000313" key="2">
    <source>
        <dbReference type="Proteomes" id="UP000429211"/>
    </source>
</evidence>
<sequence length="55" mass="6900">MPYERCDDGDFRRLWTPQRLLRRVVDNLVAETTQVIHKKRFTRRNRRSYPPKKWI</sequence>
<evidence type="ECO:0000313" key="1">
    <source>
        <dbReference type="EMBL" id="KAB7459514.1"/>
    </source>
</evidence>
<name>A0A7J5TFH3_9BIFI</name>
<accession>A0A7J5TFH3</accession>
<comment type="caution">
    <text evidence="1">The sequence shown here is derived from an EMBL/GenBank/DDBJ whole genome shotgun (WGS) entry which is preliminary data.</text>
</comment>
<organism evidence="1 2">
    <name type="scientific">Bifidobacterium dentium</name>
    <dbReference type="NCBI Taxonomy" id="1689"/>
    <lineage>
        <taxon>Bacteria</taxon>
        <taxon>Bacillati</taxon>
        <taxon>Actinomycetota</taxon>
        <taxon>Actinomycetes</taxon>
        <taxon>Bifidobacteriales</taxon>
        <taxon>Bifidobacteriaceae</taxon>
        <taxon>Bifidobacterium</taxon>
    </lineage>
</organism>